<feature type="transmembrane region" description="Helical" evidence="1">
    <location>
        <begin position="256"/>
        <end position="275"/>
    </location>
</feature>
<dbReference type="InterPro" id="IPR052722">
    <property type="entry name" value="PgpH_phosphodiesterase"/>
</dbReference>
<evidence type="ECO:0000259" key="2">
    <source>
        <dbReference type="PROSITE" id="PS51831"/>
    </source>
</evidence>
<proteinExistence type="predicted"/>
<accession>A0ABY9K064</accession>
<dbReference type="PANTHER" id="PTHR36442">
    <property type="entry name" value="CYCLIC-DI-AMP PHOSPHODIESTERASE PGPH"/>
    <property type="match status" value="1"/>
</dbReference>
<dbReference type="SMART" id="SM00471">
    <property type="entry name" value="HDc"/>
    <property type="match status" value="1"/>
</dbReference>
<keyword evidence="1" id="KW-0812">Transmembrane</keyword>
<dbReference type="CDD" id="cd00077">
    <property type="entry name" value="HDc"/>
    <property type="match status" value="1"/>
</dbReference>
<feature type="transmembrane region" description="Helical" evidence="1">
    <location>
        <begin position="224"/>
        <end position="244"/>
    </location>
</feature>
<dbReference type="InterPro" id="IPR006674">
    <property type="entry name" value="HD_domain"/>
</dbReference>
<keyword evidence="1" id="KW-0472">Membrane</keyword>
<reference evidence="3 4" key="1">
    <citation type="submission" date="2023-06" db="EMBL/GenBank/DDBJ databases">
        <title>Five Gram-positive bacteria isolated from mangrove sediments in Shenzhen, Guangdong, China.</title>
        <authorList>
            <person name="Yu S."/>
            <person name="Zheng W."/>
            <person name="Huang Y."/>
        </authorList>
    </citation>
    <scope>NUCLEOTIDE SEQUENCE [LARGE SCALE GENOMIC DNA]</scope>
    <source>
        <strain evidence="3 4">SaN35-3</strain>
    </source>
</reference>
<dbReference type="Pfam" id="PF07697">
    <property type="entry name" value="7TMR-HDED"/>
    <property type="match status" value="1"/>
</dbReference>
<feature type="transmembrane region" description="Helical" evidence="1">
    <location>
        <begin position="152"/>
        <end position="171"/>
    </location>
</feature>
<keyword evidence="4" id="KW-1185">Reference proteome</keyword>
<evidence type="ECO:0000256" key="1">
    <source>
        <dbReference type="SAM" id="Phobius"/>
    </source>
</evidence>
<feature type="transmembrane region" description="Helical" evidence="1">
    <location>
        <begin position="287"/>
        <end position="309"/>
    </location>
</feature>
<dbReference type="Pfam" id="PF01966">
    <property type="entry name" value="HD"/>
    <property type="match status" value="1"/>
</dbReference>
<dbReference type="InterPro" id="IPR003607">
    <property type="entry name" value="HD/PDEase_dom"/>
</dbReference>
<dbReference type="InterPro" id="IPR006675">
    <property type="entry name" value="HDIG_dom"/>
</dbReference>
<dbReference type="InterPro" id="IPR011621">
    <property type="entry name" value="Metal-dep_PHydrolase_7TM_intra"/>
</dbReference>
<evidence type="ECO:0000313" key="3">
    <source>
        <dbReference type="EMBL" id="WLR43983.1"/>
    </source>
</evidence>
<evidence type="ECO:0000313" key="4">
    <source>
        <dbReference type="Proteomes" id="UP001197974"/>
    </source>
</evidence>
<organism evidence="3 4">
    <name type="scientific">Bacillus carboniphilus</name>
    <dbReference type="NCBI Taxonomy" id="86663"/>
    <lineage>
        <taxon>Bacteria</taxon>
        <taxon>Bacillati</taxon>
        <taxon>Bacillota</taxon>
        <taxon>Bacilli</taxon>
        <taxon>Bacillales</taxon>
        <taxon>Bacillaceae</taxon>
        <taxon>Bacillus</taxon>
    </lineage>
</organism>
<name>A0ABY9K064_9BACI</name>
<feature type="transmembrane region" description="Helical" evidence="1">
    <location>
        <begin position="120"/>
        <end position="140"/>
    </location>
</feature>
<dbReference type="Pfam" id="PF07698">
    <property type="entry name" value="7TM-7TMR_HD"/>
    <property type="match status" value="1"/>
</dbReference>
<feature type="domain" description="HD" evidence="2">
    <location>
        <begin position="342"/>
        <end position="485"/>
    </location>
</feature>
<dbReference type="Proteomes" id="UP001197974">
    <property type="component" value="Chromosome"/>
</dbReference>
<feature type="transmembrane region" description="Helical" evidence="1">
    <location>
        <begin position="201"/>
        <end position="218"/>
    </location>
</feature>
<dbReference type="SUPFAM" id="SSF109604">
    <property type="entry name" value="HD-domain/PDEase-like"/>
    <property type="match status" value="1"/>
</dbReference>
<keyword evidence="1" id="KW-1133">Transmembrane helix</keyword>
<gene>
    <name evidence="3" type="ORF">LC087_07730</name>
</gene>
<dbReference type="Gene3D" id="1.10.3210.10">
    <property type="entry name" value="Hypothetical protein af1432"/>
    <property type="match status" value="1"/>
</dbReference>
<sequence length="558" mass="62964">MKNIQKIIRELVYKEMGEQISSDKLPEVKESIEEQIEDAPISNIFEPAAVLIGQNAIITNYFVSPELTSQKKEEARENVQDVQIKQGQIIVEENQLVDSEVYRKLNLFGLLEDKTSFQPFIGLGILCILFTFTIGFYFETSSIKQADKNNRLLLYLIVLTITLGIMKATSLFQKLDFTDVGLVVPVATGALLIKLLIDERLALITAFMLSICGSLIFNEGITGSFNYTIGIYYFFNCLAGIIFLSSHKVRTKILQAGLFISFVNIIILTSILLIQNGSYTNIEFGSYFIMTVISGIMSSVLTIGLLPFFESGFSILSTMKLIELSNPNHPLLRKILTDTPGTYHHSVMVANLSEASCEAIGANGLLARVGAYYHDIGKTRRPQYFIENQINISNPHDEISPEMSKNIIIAHAIEGAEMLRKHKMPKEIVDIAEQHHGTTLLKFFYHKAQELSKQDIDEEEFRYPGPKPQTKEIAIISIADSVEATVRSLKNPTSEKIEEVIKYNISERLQDGQFDECDITLKELNIVAKTMFETLKGIFHSRIEYPKEDFVKKQVKRA</sequence>
<dbReference type="PANTHER" id="PTHR36442:SF1">
    <property type="entry name" value="CYCLIC-DI-AMP PHOSPHODIESTERASE PGPH"/>
    <property type="match status" value="1"/>
</dbReference>
<dbReference type="InterPro" id="IPR011624">
    <property type="entry name" value="Metal-dep_PHydrolase_7TM_extra"/>
</dbReference>
<dbReference type="EMBL" id="CP129013">
    <property type="protein sequence ID" value="WLR43983.1"/>
    <property type="molecule type" value="Genomic_DNA"/>
</dbReference>
<dbReference type="PROSITE" id="PS51831">
    <property type="entry name" value="HD"/>
    <property type="match status" value="1"/>
</dbReference>
<dbReference type="NCBIfam" id="TIGR00277">
    <property type="entry name" value="HDIG"/>
    <property type="match status" value="1"/>
</dbReference>
<protein>
    <submittedName>
        <fullName evidence="3">HDIG domain-containing protein</fullName>
    </submittedName>
</protein>